<sequence>MLTTTLVSLVLLAWAVLFLLHDARRRSRRMPLLKRVEHLGGNLAEEAEAWLRRQR</sequence>
<accession>A0ABW9QTN7</accession>
<comment type="caution">
    <text evidence="2">The sequence shown here is derived from an EMBL/GenBank/DDBJ whole genome shotgun (WGS) entry which is preliminary data.</text>
</comment>
<dbReference type="EMBL" id="WJHE01000450">
    <property type="protein sequence ID" value="MST33001.1"/>
    <property type="molecule type" value="Genomic_DNA"/>
</dbReference>
<reference evidence="2 3" key="1">
    <citation type="submission" date="2019-11" db="EMBL/GenBank/DDBJ databases">
        <title>Acidiferrimicrobium australis gen. nov., sp. nov., an acidophilic and obligately heterotrophic, member of the Actinobacteria that catalyses dissimilatory oxido- reduction of iron isolated from metal-rich acidic water in Chile.</title>
        <authorList>
            <person name="Gonzalez D."/>
            <person name="Huber K."/>
            <person name="Hedrich S."/>
            <person name="Rojas-Villalobos C."/>
            <person name="Quatrini R."/>
            <person name="Dinamarca M.A."/>
            <person name="Schwarz A."/>
            <person name="Canales C."/>
            <person name="Nancucheo I."/>
        </authorList>
    </citation>
    <scope>NUCLEOTIDE SEQUENCE [LARGE SCALE GENOMIC DNA]</scope>
    <source>
        <strain evidence="2 3">USS-CCA1</strain>
    </source>
</reference>
<proteinExistence type="predicted"/>
<protein>
    <submittedName>
        <fullName evidence="2">Uncharacterized protein</fullName>
    </submittedName>
</protein>
<organism evidence="2 3">
    <name type="scientific">Acidiferrimicrobium australe</name>
    <dbReference type="NCBI Taxonomy" id="2664430"/>
    <lineage>
        <taxon>Bacteria</taxon>
        <taxon>Bacillati</taxon>
        <taxon>Actinomycetota</taxon>
        <taxon>Acidimicrobiia</taxon>
        <taxon>Acidimicrobiales</taxon>
        <taxon>Acidimicrobiaceae</taxon>
        <taxon>Acidiferrimicrobium</taxon>
    </lineage>
</organism>
<evidence type="ECO:0000313" key="3">
    <source>
        <dbReference type="Proteomes" id="UP000437736"/>
    </source>
</evidence>
<gene>
    <name evidence="2" type="ORF">GHK86_09755</name>
</gene>
<evidence type="ECO:0000256" key="1">
    <source>
        <dbReference type="SAM" id="Phobius"/>
    </source>
</evidence>
<name>A0ABW9QTN7_9ACTN</name>
<keyword evidence="1" id="KW-1133">Transmembrane helix</keyword>
<keyword evidence="1" id="KW-0472">Membrane</keyword>
<evidence type="ECO:0000313" key="2">
    <source>
        <dbReference type="EMBL" id="MST33001.1"/>
    </source>
</evidence>
<feature type="transmembrane region" description="Helical" evidence="1">
    <location>
        <begin position="6"/>
        <end position="23"/>
    </location>
</feature>
<keyword evidence="1" id="KW-0812">Transmembrane</keyword>
<keyword evidence="3" id="KW-1185">Reference proteome</keyword>
<dbReference type="Proteomes" id="UP000437736">
    <property type="component" value="Unassembled WGS sequence"/>
</dbReference>